<evidence type="ECO:0000313" key="3">
    <source>
        <dbReference type="EMBL" id="AMP10020.1"/>
    </source>
</evidence>
<dbReference type="CDD" id="cd00293">
    <property type="entry name" value="USP-like"/>
    <property type="match status" value="1"/>
</dbReference>
<protein>
    <submittedName>
        <fullName evidence="3">Universal stress family protein</fullName>
    </submittedName>
</protein>
<dbReference type="InterPro" id="IPR006015">
    <property type="entry name" value="Universal_stress_UspA"/>
</dbReference>
<dbReference type="InterPro" id="IPR006016">
    <property type="entry name" value="UspA"/>
</dbReference>
<dbReference type="Pfam" id="PF00582">
    <property type="entry name" value="Usp"/>
    <property type="match status" value="1"/>
</dbReference>
<dbReference type="Proteomes" id="UP000071778">
    <property type="component" value="Chromosome"/>
</dbReference>
<reference evidence="3 4" key="1">
    <citation type="submission" date="2015-11" db="EMBL/GenBank/DDBJ databases">
        <title>Exploring the genomic traits of fungus-feeding bacterial genus Collimonas.</title>
        <authorList>
            <person name="Song C."/>
            <person name="Schmidt R."/>
            <person name="de Jager V."/>
            <person name="Krzyzanowska D."/>
            <person name="Jongedijk E."/>
            <person name="Cankar K."/>
            <person name="Beekwilder J."/>
            <person name="van Veen A."/>
            <person name="de Boer W."/>
            <person name="van Veen J.A."/>
            <person name="Garbeva P."/>
        </authorList>
    </citation>
    <scope>NUCLEOTIDE SEQUENCE [LARGE SCALE GENOMIC DNA]</scope>
    <source>
        <strain evidence="3 4">Ter282</strain>
    </source>
</reference>
<name>A0A127PQN5_9BURK</name>
<evidence type="ECO:0000313" key="4">
    <source>
        <dbReference type="Proteomes" id="UP000071778"/>
    </source>
</evidence>
<dbReference type="PRINTS" id="PR01438">
    <property type="entry name" value="UNVRSLSTRESS"/>
</dbReference>
<dbReference type="AlphaFoldDB" id="A0A127PQN5"/>
<dbReference type="PANTHER" id="PTHR46268:SF15">
    <property type="entry name" value="UNIVERSAL STRESS PROTEIN HP_0031"/>
    <property type="match status" value="1"/>
</dbReference>
<evidence type="ECO:0000256" key="1">
    <source>
        <dbReference type="ARBA" id="ARBA00008791"/>
    </source>
</evidence>
<evidence type="ECO:0000259" key="2">
    <source>
        <dbReference type="Pfam" id="PF00582"/>
    </source>
</evidence>
<gene>
    <name evidence="3" type="ORF">CAter282_2270</name>
</gene>
<dbReference type="PATRIC" id="fig|279058.17.peg.2445"/>
<proteinExistence type="inferred from homology"/>
<keyword evidence="4" id="KW-1185">Reference proteome</keyword>
<dbReference type="SUPFAM" id="SSF52402">
    <property type="entry name" value="Adenine nucleotide alpha hydrolases-like"/>
    <property type="match status" value="2"/>
</dbReference>
<comment type="similarity">
    <text evidence="1">Belongs to the universal stress protein A family.</text>
</comment>
<sequence>MSYKTIVVYVDASENVGKRIEAAADIALAENAHLIGVAATGVSQFLQDTVSVNRNDPAIAPLLDTLRKRAGVSLEKFDKIADQAGVLSFEHRLIDDDVNGGISLQGAYSDLLVLGQSYPDDPAGANVDTIPYVVLNSGCPVLVVPGTGAYAKIGSKVLIAWNGSMEARRAVHDAIPLLKRAEIVEVAVFNPNSHEGVHGQLPGSDISLYLARHGINIELKEEKSKADVGEALLSLADSMQADLLVMGCYGHSRFRETLLGGVTHTILKSMRLPVLMSH</sequence>
<feature type="domain" description="UspA" evidence="2">
    <location>
        <begin position="156"/>
        <end position="276"/>
    </location>
</feature>
<accession>A0A127PQN5</accession>
<dbReference type="OrthoDB" id="9804721at2"/>
<organism evidence="3 4">
    <name type="scientific">Collimonas arenae</name>
    <dbReference type="NCBI Taxonomy" id="279058"/>
    <lineage>
        <taxon>Bacteria</taxon>
        <taxon>Pseudomonadati</taxon>
        <taxon>Pseudomonadota</taxon>
        <taxon>Betaproteobacteria</taxon>
        <taxon>Burkholderiales</taxon>
        <taxon>Oxalobacteraceae</taxon>
        <taxon>Collimonas</taxon>
    </lineage>
</organism>
<dbReference type="Gene3D" id="3.40.50.12370">
    <property type="match status" value="1"/>
</dbReference>
<dbReference type="PANTHER" id="PTHR46268">
    <property type="entry name" value="STRESS RESPONSE PROTEIN NHAX"/>
    <property type="match status" value="1"/>
</dbReference>
<dbReference type="RefSeq" id="WP_061533392.1">
    <property type="nucleotide sequence ID" value="NZ_CP013233.1"/>
</dbReference>
<dbReference type="EMBL" id="CP013235">
    <property type="protein sequence ID" value="AMP10020.1"/>
    <property type="molecule type" value="Genomic_DNA"/>
</dbReference>